<evidence type="ECO:0000313" key="5">
    <source>
        <dbReference type="Proteomes" id="UP001625389"/>
    </source>
</evidence>
<evidence type="ECO:0000259" key="3">
    <source>
        <dbReference type="PROSITE" id="PS50943"/>
    </source>
</evidence>
<dbReference type="CDD" id="cd00093">
    <property type="entry name" value="HTH_XRE"/>
    <property type="match status" value="1"/>
</dbReference>
<feature type="domain" description="HTH cro/C1-type" evidence="3">
    <location>
        <begin position="7"/>
        <end position="61"/>
    </location>
</feature>
<dbReference type="InterPro" id="IPR001387">
    <property type="entry name" value="Cro/C1-type_HTH"/>
</dbReference>
<keyword evidence="1" id="KW-0238">DNA-binding</keyword>
<keyword evidence="2" id="KW-1133">Transmembrane helix</keyword>
<dbReference type="RefSeq" id="WP_125550846.1">
    <property type="nucleotide sequence ID" value="NZ_JBGQPK010000062.1"/>
</dbReference>
<sequence length="198" mass="22243">MQLGAQLKLARQTLGVTQEVVASQLHVSRQTISSWENERSYPDIASLIALSDYYQLSLDELLKEDNGMAADLVRKERALKEAHRIWLMSFMVNLLLVALLLADTFSLFDVKMNSVMAFILAVVILLNSYLLLVASHNYQRLKPNSSVKLGILKKMWVLLVMVLGVVTIFAFMQRTFLALGAVVGALVAAACIYYYIKR</sequence>
<dbReference type="Pfam" id="PF01381">
    <property type="entry name" value="HTH_3"/>
    <property type="match status" value="1"/>
</dbReference>
<feature type="transmembrane region" description="Helical" evidence="2">
    <location>
        <begin position="178"/>
        <end position="196"/>
    </location>
</feature>
<dbReference type="InterPro" id="IPR010982">
    <property type="entry name" value="Lambda_DNA-bd_dom_sf"/>
</dbReference>
<dbReference type="EMBL" id="JBGQPK010000062">
    <property type="protein sequence ID" value="MFL2030138.1"/>
    <property type="molecule type" value="Genomic_DNA"/>
</dbReference>
<evidence type="ECO:0000256" key="1">
    <source>
        <dbReference type="ARBA" id="ARBA00023125"/>
    </source>
</evidence>
<comment type="caution">
    <text evidence="4">The sequence shown here is derived from an EMBL/GenBank/DDBJ whole genome shotgun (WGS) entry which is preliminary data.</text>
</comment>
<dbReference type="PROSITE" id="PS50943">
    <property type="entry name" value="HTH_CROC1"/>
    <property type="match status" value="1"/>
</dbReference>
<feature type="transmembrane region" description="Helical" evidence="2">
    <location>
        <begin position="85"/>
        <end position="108"/>
    </location>
</feature>
<accession>A0ABW8UF75</accession>
<keyword evidence="5" id="KW-1185">Reference proteome</keyword>
<dbReference type="SMART" id="SM00530">
    <property type="entry name" value="HTH_XRE"/>
    <property type="match status" value="1"/>
</dbReference>
<dbReference type="Gene3D" id="1.10.260.40">
    <property type="entry name" value="lambda repressor-like DNA-binding domains"/>
    <property type="match status" value="1"/>
</dbReference>
<protein>
    <submittedName>
        <fullName evidence="4">Helix-turn-helix domain-containing protein</fullName>
    </submittedName>
</protein>
<feature type="transmembrane region" description="Helical" evidence="2">
    <location>
        <begin position="114"/>
        <end position="134"/>
    </location>
</feature>
<dbReference type="SUPFAM" id="SSF47413">
    <property type="entry name" value="lambda repressor-like DNA-binding domains"/>
    <property type="match status" value="1"/>
</dbReference>
<proteinExistence type="predicted"/>
<dbReference type="PANTHER" id="PTHR46558:SF13">
    <property type="entry name" value="HTH-TYPE TRANSCRIPTIONAL REGULATOR IMMR"/>
    <property type="match status" value="1"/>
</dbReference>
<feature type="transmembrane region" description="Helical" evidence="2">
    <location>
        <begin position="155"/>
        <end position="172"/>
    </location>
</feature>
<dbReference type="Proteomes" id="UP001625389">
    <property type="component" value="Unassembled WGS sequence"/>
</dbReference>
<gene>
    <name evidence="4" type="ORF">ACEN34_11000</name>
</gene>
<organism evidence="4 5">
    <name type="scientific">Loigolactobacillus zhaoyuanensis</name>
    <dbReference type="NCBI Taxonomy" id="2486017"/>
    <lineage>
        <taxon>Bacteria</taxon>
        <taxon>Bacillati</taxon>
        <taxon>Bacillota</taxon>
        <taxon>Bacilli</taxon>
        <taxon>Lactobacillales</taxon>
        <taxon>Lactobacillaceae</taxon>
        <taxon>Loigolactobacillus</taxon>
    </lineage>
</organism>
<keyword evidence="2" id="KW-0472">Membrane</keyword>
<keyword evidence="2" id="KW-0812">Transmembrane</keyword>
<evidence type="ECO:0000256" key="2">
    <source>
        <dbReference type="SAM" id="Phobius"/>
    </source>
</evidence>
<evidence type="ECO:0000313" key="4">
    <source>
        <dbReference type="EMBL" id="MFL2030138.1"/>
    </source>
</evidence>
<name>A0ABW8UF75_9LACO</name>
<dbReference type="PANTHER" id="PTHR46558">
    <property type="entry name" value="TRACRIPTIONAL REGULATORY PROTEIN-RELATED-RELATED"/>
    <property type="match status" value="1"/>
</dbReference>
<reference evidence="4 5" key="1">
    <citation type="submission" date="2024-08" db="EMBL/GenBank/DDBJ databases">
        <authorList>
            <person name="Arias E."/>
        </authorList>
    </citation>
    <scope>NUCLEOTIDE SEQUENCE [LARGE SCALE GENOMIC DNA]</scope>
    <source>
        <strain evidence="4 5">FAM 25317</strain>
    </source>
</reference>